<dbReference type="EMBL" id="FO203522">
    <property type="protein sequence ID" value="CCO24494.1"/>
    <property type="molecule type" value="Genomic_DNA"/>
</dbReference>
<organism evidence="1 2">
    <name type="scientific">Maridesulfovibrio hydrothermalis AM13 = DSM 14728</name>
    <dbReference type="NCBI Taxonomy" id="1121451"/>
    <lineage>
        <taxon>Bacteria</taxon>
        <taxon>Pseudomonadati</taxon>
        <taxon>Thermodesulfobacteriota</taxon>
        <taxon>Desulfovibrionia</taxon>
        <taxon>Desulfovibrionales</taxon>
        <taxon>Desulfovibrionaceae</taxon>
        <taxon>Maridesulfovibrio</taxon>
    </lineage>
</organism>
<keyword evidence="2" id="KW-1185">Reference proteome</keyword>
<dbReference type="PATRIC" id="fig|1121451.3.peg.2447"/>
<dbReference type="Proteomes" id="UP000010808">
    <property type="component" value="Chromosome"/>
</dbReference>
<dbReference type="HOGENOM" id="CLU_3042726_0_0_7"/>
<evidence type="ECO:0000313" key="2">
    <source>
        <dbReference type="Proteomes" id="UP000010808"/>
    </source>
</evidence>
<accession>L0RCL9</accession>
<gene>
    <name evidence="1" type="ORF">DESAM_22227</name>
</gene>
<evidence type="ECO:0000313" key="1">
    <source>
        <dbReference type="EMBL" id="CCO24494.1"/>
    </source>
</evidence>
<dbReference type="KEGG" id="dhy:DESAM_22227"/>
<reference evidence="1 2" key="1">
    <citation type="submission" date="2012-10" db="EMBL/GenBank/DDBJ databases">
        <authorList>
            <person name="Genoscope - CEA"/>
        </authorList>
    </citation>
    <scope>NUCLEOTIDE SEQUENCE [LARGE SCALE GENOMIC DNA]</scope>
    <source>
        <strain evidence="2">AM13 / DSM 14728</strain>
    </source>
</reference>
<name>L0RCL9_9BACT</name>
<sequence length="54" mass="6197">MALSFFRARQKRVSIPFNGICQVCDLYIAKKQRPKALIASGLIFLKSIRILKFP</sequence>
<proteinExistence type="predicted"/>
<protein>
    <submittedName>
        <fullName evidence="1">Uncharacterized protein</fullName>
    </submittedName>
</protein>
<dbReference type="AlphaFoldDB" id="L0RCL9"/>
<dbReference type="STRING" id="1121451.DESAM_22227"/>